<keyword evidence="3" id="KW-1185">Reference proteome</keyword>
<dbReference type="PROSITE" id="PS51257">
    <property type="entry name" value="PROKAR_LIPOPROTEIN"/>
    <property type="match status" value="1"/>
</dbReference>
<proteinExistence type="predicted"/>
<protein>
    <recommendedName>
        <fullName evidence="4">Lipoprotein</fullName>
    </recommendedName>
</protein>
<dbReference type="EMBL" id="BAQW01000008">
    <property type="protein sequence ID" value="GBR13064.1"/>
    <property type="molecule type" value="Genomic_DNA"/>
</dbReference>
<feature type="compositionally biased region" description="Polar residues" evidence="1">
    <location>
        <begin position="85"/>
        <end position="105"/>
    </location>
</feature>
<comment type="caution">
    <text evidence="2">The sequence shown here is derived from an EMBL/GenBank/DDBJ whole genome shotgun (WGS) entry which is preliminary data.</text>
</comment>
<gene>
    <name evidence="2" type="ORF">AA0228_1909</name>
</gene>
<sequence length="141" mass="15102">MKQTWKKATIMGLFSFSAGCTGLGEAFSTVQATPRMLDDHTAVISGAGAGTDTMSSVQQAVFRSAAATAKNAGYQYFVVLDEQKTQVPGPSSSYGSKQARKTYQLSEPRDELTVRLYRAGEIDPSHPGLFAADSVLSENVR</sequence>
<evidence type="ECO:0008006" key="4">
    <source>
        <dbReference type="Google" id="ProtNLM"/>
    </source>
</evidence>
<feature type="region of interest" description="Disordered" evidence="1">
    <location>
        <begin position="85"/>
        <end position="106"/>
    </location>
</feature>
<evidence type="ECO:0000256" key="1">
    <source>
        <dbReference type="SAM" id="MobiDB-lite"/>
    </source>
</evidence>
<reference evidence="2" key="1">
    <citation type="submission" date="2013-04" db="EMBL/GenBank/DDBJ databases">
        <title>The genome sequencing project of 58 acetic acid bacteria.</title>
        <authorList>
            <person name="Okamoto-Kainuma A."/>
            <person name="Ishikawa M."/>
            <person name="Umino S."/>
            <person name="Koizumi Y."/>
            <person name="Shiwa Y."/>
            <person name="Yoshikawa H."/>
            <person name="Matsutani M."/>
            <person name="Matsushita K."/>
        </authorList>
    </citation>
    <scope>NUCLEOTIDE SEQUENCE</scope>
    <source>
        <strain evidence="2">NRIC 0228</strain>
    </source>
</reference>
<evidence type="ECO:0000313" key="2">
    <source>
        <dbReference type="EMBL" id="GBR13064.1"/>
    </source>
</evidence>
<dbReference type="RefSeq" id="WP_099182943.1">
    <property type="nucleotide sequence ID" value="NZ_BAQW01000008.1"/>
</dbReference>
<dbReference type="Proteomes" id="UP001061070">
    <property type="component" value="Unassembled WGS sequence"/>
</dbReference>
<name>A0ABQ0QCK3_9PROT</name>
<evidence type="ECO:0000313" key="3">
    <source>
        <dbReference type="Proteomes" id="UP001061070"/>
    </source>
</evidence>
<organism evidence="2 3">
    <name type="scientific">Gluconobacter frateurii NRIC 0228</name>
    <dbReference type="NCBI Taxonomy" id="1307946"/>
    <lineage>
        <taxon>Bacteria</taxon>
        <taxon>Pseudomonadati</taxon>
        <taxon>Pseudomonadota</taxon>
        <taxon>Alphaproteobacteria</taxon>
        <taxon>Acetobacterales</taxon>
        <taxon>Acetobacteraceae</taxon>
        <taxon>Gluconobacter</taxon>
    </lineage>
</organism>
<accession>A0ABQ0QCK3</accession>